<comment type="function">
    <text evidence="9">Part of the Sec protein translocase complex. Interacts with the SecYEG preprotein conducting channel. SecDF uses the proton motive force (PMF) to complete protein translocation after the ATP-dependent function of SecA.</text>
</comment>
<evidence type="ECO:0000256" key="2">
    <source>
        <dbReference type="ARBA" id="ARBA00022448"/>
    </source>
</evidence>
<evidence type="ECO:0000256" key="6">
    <source>
        <dbReference type="ARBA" id="ARBA00022989"/>
    </source>
</evidence>
<keyword evidence="5 9" id="KW-0653">Protein transport</keyword>
<gene>
    <name evidence="9 11" type="primary">secF</name>
    <name evidence="11" type="ORF">DM194_04375</name>
</gene>
<dbReference type="InterPro" id="IPR022813">
    <property type="entry name" value="SecD/SecF_arch_bac"/>
</dbReference>
<dbReference type="SUPFAM" id="SSF82866">
    <property type="entry name" value="Multidrug efflux transporter AcrB transmembrane domain"/>
    <property type="match status" value="1"/>
</dbReference>
<proteinExistence type="inferred from homology"/>
<feature type="transmembrane region" description="Helical" evidence="9">
    <location>
        <begin position="138"/>
        <end position="158"/>
    </location>
</feature>
<evidence type="ECO:0000256" key="5">
    <source>
        <dbReference type="ARBA" id="ARBA00022927"/>
    </source>
</evidence>
<evidence type="ECO:0000259" key="10">
    <source>
        <dbReference type="Pfam" id="PF02355"/>
    </source>
</evidence>
<dbReference type="InterPro" id="IPR048634">
    <property type="entry name" value="SecD_SecF_C"/>
</dbReference>
<sequence>MFHLRLVPDNTKIPFMNGRIAGLVVSAVLSLASVFLYFYPGLNYGIDFRGGIVIEARTPQAADFSSLRHTLSGLGMGQVALQEFGSPQDVLIRLERQPGDDAAQQVAADKVRSTLAEALPGTQVRRVEAVGASVSGELFANGMLALGLSMLAMLIYIWFRFEWQFGLGAVVTLLLDITKIVGFYAITGLQFNLVAIAAILTIMGYSVNDKVVVYDRMRENLRLYKKMPLRELIDRSINETLNRTLGTSVSTLLSIIPLALFGGEALQDFGIVLIFGVILATSSSVFIAAPILLFLGENRLRRGSQTDAAEGNTPATTP</sequence>
<dbReference type="AlphaFoldDB" id="A0A2U9S6L4"/>
<feature type="domain" description="Protein export membrane protein SecD/SecF C-terminal" evidence="10">
    <location>
        <begin position="114"/>
        <end position="297"/>
    </location>
</feature>
<protein>
    <recommendedName>
        <fullName evidence="9">Protein-export membrane protein SecF</fullName>
    </recommendedName>
</protein>
<keyword evidence="7 9" id="KW-0811">Translocation</keyword>
<dbReference type="Gene3D" id="1.20.1640.10">
    <property type="entry name" value="Multidrug efflux transporter AcrB transmembrane domain"/>
    <property type="match status" value="1"/>
</dbReference>
<dbReference type="HAMAP" id="MF_01464_B">
    <property type="entry name" value="SecF_B"/>
    <property type="match status" value="1"/>
</dbReference>
<dbReference type="GO" id="GO:0006605">
    <property type="term" value="P:protein targeting"/>
    <property type="evidence" value="ECO:0007669"/>
    <property type="project" value="UniProtKB-UniRule"/>
</dbReference>
<feature type="transmembrane region" description="Helical" evidence="9">
    <location>
        <begin position="20"/>
        <end position="39"/>
    </location>
</feature>
<dbReference type="OrthoDB" id="9774769at2"/>
<accession>A0A2U9S6L4</accession>
<name>A0A2U9S6L4_9PROT</name>
<evidence type="ECO:0000256" key="8">
    <source>
        <dbReference type="ARBA" id="ARBA00023136"/>
    </source>
</evidence>
<keyword evidence="6 9" id="KW-1133">Transmembrane helix</keyword>
<evidence type="ECO:0000313" key="11">
    <source>
        <dbReference type="EMBL" id="AWU93558.1"/>
    </source>
</evidence>
<keyword evidence="3 9" id="KW-1003">Cell membrane</keyword>
<evidence type="ECO:0000256" key="9">
    <source>
        <dbReference type="HAMAP-Rule" id="MF_01464"/>
    </source>
</evidence>
<dbReference type="RefSeq" id="WP_111066099.1">
    <property type="nucleotide sequence ID" value="NZ_CP029829.1"/>
</dbReference>
<dbReference type="PANTHER" id="PTHR30081:SF8">
    <property type="entry name" value="PROTEIN TRANSLOCASE SUBUNIT SECF"/>
    <property type="match status" value="1"/>
</dbReference>
<keyword evidence="8 9" id="KW-0472">Membrane</keyword>
<dbReference type="GO" id="GO:0005886">
    <property type="term" value="C:plasma membrane"/>
    <property type="evidence" value="ECO:0007669"/>
    <property type="project" value="UniProtKB-SubCell"/>
</dbReference>
<dbReference type="InterPro" id="IPR055344">
    <property type="entry name" value="SecD_SecF_C_bact"/>
</dbReference>
<dbReference type="KEGG" id="azm:DM194_04375"/>
<feature type="transmembrane region" description="Helical" evidence="9">
    <location>
        <begin position="191"/>
        <end position="208"/>
    </location>
</feature>
<dbReference type="InterPro" id="IPR022646">
    <property type="entry name" value="SecD/SecF_CS"/>
</dbReference>
<dbReference type="PRINTS" id="PR01755">
    <property type="entry name" value="SECFTRNLCASE"/>
</dbReference>
<dbReference type="InterPro" id="IPR022645">
    <property type="entry name" value="SecD/SecF_bac"/>
</dbReference>
<organism evidence="11 12">
    <name type="scientific">Azospirillum ramasamyi</name>
    <dbReference type="NCBI Taxonomy" id="682998"/>
    <lineage>
        <taxon>Bacteria</taxon>
        <taxon>Pseudomonadati</taxon>
        <taxon>Pseudomonadota</taxon>
        <taxon>Alphaproteobacteria</taxon>
        <taxon>Rhodospirillales</taxon>
        <taxon>Azospirillaceae</taxon>
        <taxon>Azospirillum</taxon>
    </lineage>
</organism>
<dbReference type="GO" id="GO:0015450">
    <property type="term" value="F:protein-transporting ATPase activity"/>
    <property type="evidence" value="ECO:0007669"/>
    <property type="project" value="InterPro"/>
</dbReference>
<dbReference type="Pfam" id="PF02355">
    <property type="entry name" value="SecD_SecF_C"/>
    <property type="match status" value="1"/>
</dbReference>
<comment type="subcellular location">
    <subcellularLocation>
        <location evidence="1 9">Cell membrane</location>
        <topology evidence="1 9">Multi-pass membrane protein</topology>
    </subcellularLocation>
</comment>
<evidence type="ECO:0000256" key="3">
    <source>
        <dbReference type="ARBA" id="ARBA00022475"/>
    </source>
</evidence>
<dbReference type="PANTHER" id="PTHR30081">
    <property type="entry name" value="PROTEIN-EXPORT MEMBRANE PROTEIN SEC"/>
    <property type="match status" value="1"/>
</dbReference>
<reference evidence="11 12" key="1">
    <citation type="journal article" date="2019" name="Int. J. Syst. Evol. Microbiol.">
        <title>Azospirillum ramasamyi sp. nov., a novel diazotrophic bacterium isolated from fermented bovine products.</title>
        <authorList>
            <person name="Anandham R."/>
            <person name="Heo J."/>
            <person name="Krishnamoorthy R."/>
            <person name="SenthilKumar M."/>
            <person name="Gopal N.O."/>
            <person name="Kim S.J."/>
            <person name="Kwon S.W."/>
        </authorList>
    </citation>
    <scope>NUCLEOTIDE SEQUENCE [LARGE SCALE GENOMIC DNA]</scope>
    <source>
        <strain evidence="11 12">M2T2B2</strain>
    </source>
</reference>
<dbReference type="Proteomes" id="UP000249605">
    <property type="component" value="Chromosome"/>
</dbReference>
<comment type="subunit">
    <text evidence="9">Forms a complex with SecD. Part of the essential Sec protein translocation apparatus which comprises SecA, SecYEG and auxiliary proteins SecDF-YajC and YidC.</text>
</comment>
<dbReference type="GO" id="GO:0043952">
    <property type="term" value="P:protein transport by the Sec complex"/>
    <property type="evidence" value="ECO:0007669"/>
    <property type="project" value="UniProtKB-UniRule"/>
</dbReference>
<evidence type="ECO:0000313" key="12">
    <source>
        <dbReference type="Proteomes" id="UP000249605"/>
    </source>
</evidence>
<feature type="transmembrane region" description="Helical" evidence="9">
    <location>
        <begin position="245"/>
        <end position="263"/>
    </location>
</feature>
<dbReference type="EMBL" id="CP029829">
    <property type="protein sequence ID" value="AWU93558.1"/>
    <property type="molecule type" value="Genomic_DNA"/>
</dbReference>
<evidence type="ECO:0000256" key="4">
    <source>
        <dbReference type="ARBA" id="ARBA00022692"/>
    </source>
</evidence>
<dbReference type="GO" id="GO:0065002">
    <property type="term" value="P:intracellular protein transmembrane transport"/>
    <property type="evidence" value="ECO:0007669"/>
    <property type="project" value="UniProtKB-UniRule"/>
</dbReference>
<dbReference type="InterPro" id="IPR005665">
    <property type="entry name" value="SecF_bac"/>
</dbReference>
<evidence type="ECO:0000256" key="1">
    <source>
        <dbReference type="ARBA" id="ARBA00004651"/>
    </source>
</evidence>
<keyword evidence="4 9" id="KW-0812">Transmembrane</keyword>
<comment type="caution">
    <text evidence="9">Lacks conserved residue(s) required for the propagation of feature annotation.</text>
</comment>
<dbReference type="NCBIfam" id="TIGR00966">
    <property type="entry name" value="transloc_SecF"/>
    <property type="match status" value="1"/>
</dbReference>
<evidence type="ECO:0000256" key="7">
    <source>
        <dbReference type="ARBA" id="ARBA00023010"/>
    </source>
</evidence>
<keyword evidence="12" id="KW-1185">Reference proteome</keyword>
<feature type="transmembrane region" description="Helical" evidence="9">
    <location>
        <begin position="269"/>
        <end position="295"/>
    </location>
</feature>
<comment type="similarity">
    <text evidence="9">Belongs to the SecD/SecF family. SecF subfamily.</text>
</comment>
<keyword evidence="2 9" id="KW-0813">Transport</keyword>
<dbReference type="Pfam" id="PF07549">
    <property type="entry name" value="Sec_GG"/>
    <property type="match status" value="1"/>
</dbReference>
<dbReference type="NCBIfam" id="TIGR00916">
    <property type="entry name" value="2A0604s01"/>
    <property type="match status" value="1"/>
</dbReference>